<keyword evidence="2" id="KW-1185">Reference proteome</keyword>
<dbReference type="GeneID" id="121136389"/>
<proteinExistence type="predicted"/>
<reference evidence="3" key="1">
    <citation type="submission" date="2025-08" db="UniProtKB">
        <authorList>
            <consortium name="RefSeq"/>
        </authorList>
    </citation>
    <scope>IDENTIFICATION</scope>
    <source>
        <tissue evidence="3">Liver</tissue>
    </source>
</reference>
<organism evidence="2 3">
    <name type="scientific">Mesocricetus auratus</name>
    <name type="common">Golden hamster</name>
    <dbReference type="NCBI Taxonomy" id="10036"/>
    <lineage>
        <taxon>Eukaryota</taxon>
        <taxon>Metazoa</taxon>
        <taxon>Chordata</taxon>
        <taxon>Craniata</taxon>
        <taxon>Vertebrata</taxon>
        <taxon>Euteleostomi</taxon>
        <taxon>Mammalia</taxon>
        <taxon>Eutheria</taxon>
        <taxon>Euarchontoglires</taxon>
        <taxon>Glires</taxon>
        <taxon>Rodentia</taxon>
        <taxon>Myomorpha</taxon>
        <taxon>Muroidea</taxon>
        <taxon>Cricetidae</taxon>
        <taxon>Cricetinae</taxon>
        <taxon>Mesocricetus</taxon>
    </lineage>
</organism>
<dbReference type="RefSeq" id="XP_040592686.1">
    <property type="nucleotide sequence ID" value="XM_040736752.1"/>
</dbReference>
<name>A0ABM2WW37_MESAU</name>
<dbReference type="Proteomes" id="UP000886700">
    <property type="component" value="Unplaced"/>
</dbReference>
<feature type="compositionally biased region" description="Pro residues" evidence="1">
    <location>
        <begin position="1"/>
        <end position="11"/>
    </location>
</feature>
<gene>
    <name evidence="3" type="primary">LOC121136389</name>
</gene>
<evidence type="ECO:0000256" key="1">
    <source>
        <dbReference type="SAM" id="MobiDB-lite"/>
    </source>
</evidence>
<evidence type="ECO:0000313" key="2">
    <source>
        <dbReference type="Proteomes" id="UP000886700"/>
    </source>
</evidence>
<accession>A0ABM2WW37</accession>
<evidence type="ECO:0000313" key="3">
    <source>
        <dbReference type="RefSeq" id="XP_040592686.1"/>
    </source>
</evidence>
<feature type="region of interest" description="Disordered" evidence="1">
    <location>
        <begin position="1"/>
        <end position="97"/>
    </location>
</feature>
<protein>
    <submittedName>
        <fullName evidence="3">Uncharacterized protein LOC121136389</fullName>
    </submittedName>
</protein>
<sequence>MTAAPAPPRARPLPGRGGRRRGGFKGDLGRPAGWGAAGVVSPARSPLPSPAGKWGPTRERLAGRGRRQLSRAGRDERGAATGRPRRQEPDLAAGDSRCYTPIQPAVPSLCLGRLGFLGMGFDASHKSHCQGFPTDPVLCLGDSGCQGRPPWGLGEREAPCDNRPEEQGLAACEQGPQQVVFTVAKFRSPGPHLLRRRCPPCSASFSLGFASCAY</sequence>